<evidence type="ECO:0000313" key="1">
    <source>
        <dbReference type="EMBL" id="AEL19570.1"/>
    </source>
</evidence>
<proteinExistence type="predicted"/>
<protein>
    <submittedName>
        <fullName evidence="1">Uncharacterized protein</fullName>
    </submittedName>
</protein>
<dbReference type="AlphaFoldDB" id="G0APE4"/>
<reference evidence="1 2" key="2">
    <citation type="journal article" date="2012" name="J. Bacteriol.">
        <title>Whole-Genome Sequences of Borrelia bissettii, Borrelia valaisiana, and Borrelia spielmanii.</title>
        <authorList>
            <person name="Schutzer S.E."/>
            <person name="Fraser-Liggett C.M."/>
            <person name="Qiu W.G."/>
            <person name="Kraiczy P."/>
            <person name="Mongodin E.F."/>
            <person name="Dunn J.J."/>
            <person name="Luft B.J."/>
            <person name="Casjens S.R."/>
        </authorList>
    </citation>
    <scope>NUCLEOTIDE SEQUENCE [LARGE SCALE GENOMIC DNA]</scope>
    <source>
        <strain evidence="1 2">DN127</strain>
    </source>
</reference>
<sequence length="45" mass="5509">MKRLNKIKRKEYCKFLIKTFAIKHNAFEWLGSNILKILKTLMFSY</sequence>
<dbReference type="KEGG" id="bbs:BbiDN127_A0019"/>
<dbReference type="EMBL" id="CP002761">
    <property type="protein sequence ID" value="AEL19570.1"/>
    <property type="molecule type" value="Genomic_DNA"/>
</dbReference>
<organism evidence="1 2">
    <name type="scientific">Borrelia bissettiae (strain DSM 17990 / CIP 109136 / DN127)</name>
    <name type="common">Borreliella bissettiae</name>
    <dbReference type="NCBI Taxonomy" id="521010"/>
    <lineage>
        <taxon>Bacteria</taxon>
        <taxon>Pseudomonadati</taxon>
        <taxon>Spirochaetota</taxon>
        <taxon>Spirochaetia</taxon>
        <taxon>Spirochaetales</taxon>
        <taxon>Borreliaceae</taxon>
        <taxon>Borreliella</taxon>
    </lineage>
</organism>
<name>G0APE4_BORBD</name>
<geneLocation type="plasmid" evidence="1 2">
    <name>lp54</name>
</geneLocation>
<dbReference type="Proteomes" id="UP000001634">
    <property type="component" value="Plasmid lp54"/>
</dbReference>
<dbReference type="HOGENOM" id="CLU_207007_0_0_12"/>
<accession>G0APE4</accession>
<keyword evidence="1" id="KW-0614">Plasmid</keyword>
<evidence type="ECO:0000313" key="2">
    <source>
        <dbReference type="Proteomes" id="UP000001634"/>
    </source>
</evidence>
<reference key="1">
    <citation type="submission" date="2011-06" db="EMBL/GenBank/DDBJ databases">
        <authorList>
            <person name="Mongodin E.F."/>
            <person name="Casjens S.R."/>
            <person name="Fraser-Liggett C.M."/>
            <person name="Qiu W.-G."/>
            <person name="Dunn J.J."/>
            <person name="Luft B.J."/>
            <person name="Schutzer S.E."/>
        </authorList>
    </citation>
    <scope>NUCLEOTIDE SEQUENCE</scope>
    <source>
        <strain>DN127</strain>
    </source>
</reference>
<gene>
    <name evidence="1" type="ordered locus">BbiDN127_A0019</name>
</gene>
<keyword evidence="2" id="KW-1185">Reference proteome</keyword>